<dbReference type="RefSeq" id="WP_076622290.1">
    <property type="nucleotide sequence ID" value="NZ_BMEW01000002.1"/>
</dbReference>
<sequence length="102" mass="11319">MPVDPFLRSVEDSFRRHGIPAVLDPDGIAREVMLLPARPDGIAEFGDMRIQSETGLFEILSAAFAGHGKGAILALVGERRRVQHARVRDPRRYKTQLDTIAV</sequence>
<protein>
    <submittedName>
        <fullName evidence="1">Uncharacterized protein</fullName>
    </submittedName>
</protein>
<evidence type="ECO:0000313" key="1">
    <source>
        <dbReference type="EMBL" id="APX21705.1"/>
    </source>
</evidence>
<dbReference type="InterPro" id="IPR008018">
    <property type="entry name" value="Phage_tail_attach_FII"/>
</dbReference>
<proteinExistence type="predicted"/>
<keyword evidence="2" id="KW-1185">Reference proteome</keyword>
<dbReference type="AlphaFoldDB" id="A0A1U7D0U7"/>
<dbReference type="Proteomes" id="UP000186559">
    <property type="component" value="Chromosome"/>
</dbReference>
<dbReference type="GO" id="GO:0019068">
    <property type="term" value="P:virion assembly"/>
    <property type="evidence" value="ECO:0007669"/>
    <property type="project" value="InterPro"/>
</dbReference>
<gene>
    <name evidence="1" type="ORF">Ga0080559_TMP909</name>
</gene>
<name>A0A1U7D0U7_9RHOB</name>
<dbReference type="Pfam" id="PF05354">
    <property type="entry name" value="Phage_attach"/>
    <property type="match status" value="1"/>
</dbReference>
<accession>A0A1U7D0U7</accession>
<reference evidence="1 2" key="1">
    <citation type="submission" date="2016-03" db="EMBL/GenBank/DDBJ databases">
        <title>Deep-sea bacteria in the southern Pacific.</title>
        <authorList>
            <person name="Tang K."/>
        </authorList>
    </citation>
    <scope>NUCLEOTIDE SEQUENCE [LARGE SCALE GENOMIC DNA]</scope>
    <source>
        <strain evidence="1 2">JLT2016</strain>
    </source>
</reference>
<dbReference type="STRING" id="1229727.Ga0080559_TMP909"/>
<organism evidence="1 2">
    <name type="scientific">Salipiger profundus</name>
    <dbReference type="NCBI Taxonomy" id="1229727"/>
    <lineage>
        <taxon>Bacteria</taxon>
        <taxon>Pseudomonadati</taxon>
        <taxon>Pseudomonadota</taxon>
        <taxon>Alphaproteobacteria</taxon>
        <taxon>Rhodobacterales</taxon>
        <taxon>Roseobacteraceae</taxon>
        <taxon>Salipiger</taxon>
    </lineage>
</organism>
<evidence type="ECO:0000313" key="2">
    <source>
        <dbReference type="Proteomes" id="UP000186559"/>
    </source>
</evidence>
<dbReference type="EMBL" id="CP014796">
    <property type="protein sequence ID" value="APX21705.1"/>
    <property type="molecule type" value="Genomic_DNA"/>
</dbReference>
<dbReference type="KEGG" id="tpro:Ga0080559_TMP909"/>